<dbReference type="RefSeq" id="WP_145262541.1">
    <property type="nucleotide sequence ID" value="NZ_CP036316.1"/>
</dbReference>
<dbReference type="SUPFAM" id="SSF48208">
    <property type="entry name" value="Six-hairpin glycosidases"/>
    <property type="match status" value="1"/>
</dbReference>
<dbReference type="Pfam" id="PF22422">
    <property type="entry name" value="MGH1-like_GH"/>
    <property type="match status" value="2"/>
</dbReference>
<evidence type="ECO:0000313" key="2">
    <source>
        <dbReference type="EMBL" id="QDT64948.1"/>
    </source>
</evidence>
<dbReference type="KEGG" id="chya:V22_21930"/>
<feature type="domain" description="Mannosylglycerate hydrolase MGH1-like glycoside hydrolase" evidence="1">
    <location>
        <begin position="424"/>
        <end position="668"/>
    </location>
</feature>
<dbReference type="Proteomes" id="UP000319976">
    <property type="component" value="Chromosome"/>
</dbReference>
<dbReference type="PANTHER" id="PTHR10412">
    <property type="entry name" value="MANNOSYL-OLIGOSACCHARIDE GLUCOSIDASE"/>
    <property type="match status" value="1"/>
</dbReference>
<dbReference type="GO" id="GO:0009311">
    <property type="term" value="P:oligosaccharide metabolic process"/>
    <property type="evidence" value="ECO:0007669"/>
    <property type="project" value="InterPro"/>
</dbReference>
<evidence type="ECO:0000313" key="3">
    <source>
        <dbReference type="Proteomes" id="UP000319976"/>
    </source>
</evidence>
<dbReference type="EMBL" id="CP036316">
    <property type="protein sequence ID" value="QDT64948.1"/>
    <property type="molecule type" value="Genomic_DNA"/>
</dbReference>
<dbReference type="InterPro" id="IPR004888">
    <property type="entry name" value="Glycoside_hydrolase_63"/>
</dbReference>
<dbReference type="GO" id="GO:0004573">
    <property type="term" value="F:Glc3Man9GlcNAc2 oligosaccharide glucosidase activity"/>
    <property type="evidence" value="ECO:0007669"/>
    <property type="project" value="InterPro"/>
</dbReference>
<feature type="domain" description="Mannosylglycerate hydrolase MGH1-like glycoside hydrolase" evidence="1">
    <location>
        <begin position="697"/>
        <end position="867"/>
    </location>
</feature>
<dbReference type="InterPro" id="IPR012341">
    <property type="entry name" value="6hp_glycosidase-like_sf"/>
</dbReference>
<dbReference type="PANTHER" id="PTHR10412:SF10">
    <property type="entry name" value="GLYCOSYL HYDROLASE FAMILY 63 C-TERMINAL DOMAIN-CONTAINING PROTEIN"/>
    <property type="match status" value="1"/>
</dbReference>
<evidence type="ECO:0000259" key="1">
    <source>
        <dbReference type="Pfam" id="PF22422"/>
    </source>
</evidence>
<dbReference type="OrthoDB" id="9798687at2"/>
<dbReference type="Gene3D" id="1.50.10.10">
    <property type="match status" value="1"/>
</dbReference>
<dbReference type="InterPro" id="IPR054491">
    <property type="entry name" value="MGH1-like_GH"/>
</dbReference>
<protein>
    <submittedName>
        <fullName evidence="2">Mannosyl oligosaccharide glucosidase</fullName>
    </submittedName>
</protein>
<accession>A0A517T9B3</accession>
<sequence>MTDNPETNRLAEHNAGQADWKHWGPYLAERAWGTVREDYSANGTAWDYFPHDHARSRAYRWNEDGIGGFCDDKQHLCLSVAFWNEHDPIIKERMFGLANAEGNHGEDVKEYYFFLDGTPTHSYMRMLYKYPQVEYPYADLVAENGRRDQSQPEYELFDALKEAFLANRYFDIEIEYAKAGAEDILCRITAHNRGPDAAPIHILPHLWYRNRWSWEKDGKREVITASAPGTASTQHDLLGDRWWYTRASDGQQVELLFTENETNTKRLFKYPNASRYVKDGINDAIVTGDRSSVNHEQGSKMAGYAHAVVPSGESFTVEVRLSPKSLVTPFEDFDSVFAARIAECNQFYEALHPPTLDADQQHVGRQAFAGLLWSKQYYHYDVWRWLKGDPTQPPPPESRWQGRNHCWKELHNADVILMPDTWEYPWYASWDLAFHCVAMAHIDAEFAKGQLRMMGHEWYQHANGQFPAYEWNFDDVNPPVTGWAAWRVYQIERDATGVGDDEFLKEVFQNEMLNFSFWLNRKDSSGRDIFGGGFLGMDNVGVFDRDRPLPDGGELEQSDGTSWMALYCITMLTIAAELAKHDPFYQNMATKYFEHFLYIAHAMTNIDGAGIALWDSEDQFFYDVISLPNGETIPLRLHSMVGLVPLFAVFSPSLEKTAHLKDFLERTEWFVEHRPDLLNKVAPVTKPGEDGRKLMAILTQKRLVAVLRRMLDPQEFLSDYGIRALSKYHQDHPYIFRCGSEVDTVRYLPAESDSIVFGGNSNWRGPIWFPVNYMIVRSLNEFSLYYGDSLQVECPTGSGQMMSLKQVAVEIVRRLKSIFLRDQQTGHRAVWGDNDYFQTDPHWRDHIMFSEYFNGDTGAGVGASHQTGWTALVVSLIYEYWEEEGLS</sequence>
<proteinExistence type="predicted"/>
<keyword evidence="3" id="KW-1185">Reference proteome</keyword>
<organism evidence="2 3">
    <name type="scientific">Calycomorphotria hydatis</name>
    <dbReference type="NCBI Taxonomy" id="2528027"/>
    <lineage>
        <taxon>Bacteria</taxon>
        <taxon>Pseudomonadati</taxon>
        <taxon>Planctomycetota</taxon>
        <taxon>Planctomycetia</taxon>
        <taxon>Planctomycetales</taxon>
        <taxon>Planctomycetaceae</taxon>
        <taxon>Calycomorphotria</taxon>
    </lineage>
</organism>
<dbReference type="AlphaFoldDB" id="A0A517T9B3"/>
<dbReference type="InterPro" id="IPR008928">
    <property type="entry name" value="6-hairpin_glycosidase_sf"/>
</dbReference>
<name>A0A517T9B3_9PLAN</name>
<reference evidence="2 3" key="1">
    <citation type="submission" date="2019-02" db="EMBL/GenBank/DDBJ databases">
        <title>Deep-cultivation of Planctomycetes and their phenomic and genomic characterization uncovers novel biology.</title>
        <authorList>
            <person name="Wiegand S."/>
            <person name="Jogler M."/>
            <person name="Boedeker C."/>
            <person name="Pinto D."/>
            <person name="Vollmers J."/>
            <person name="Rivas-Marin E."/>
            <person name="Kohn T."/>
            <person name="Peeters S.H."/>
            <person name="Heuer A."/>
            <person name="Rast P."/>
            <person name="Oberbeckmann S."/>
            <person name="Bunk B."/>
            <person name="Jeske O."/>
            <person name="Meyerdierks A."/>
            <person name="Storesund J.E."/>
            <person name="Kallscheuer N."/>
            <person name="Luecker S."/>
            <person name="Lage O.M."/>
            <person name="Pohl T."/>
            <person name="Merkel B.J."/>
            <person name="Hornburger P."/>
            <person name="Mueller R.-W."/>
            <person name="Bruemmer F."/>
            <person name="Labrenz M."/>
            <person name="Spormann A.M."/>
            <person name="Op den Camp H."/>
            <person name="Overmann J."/>
            <person name="Amann R."/>
            <person name="Jetten M.S.M."/>
            <person name="Mascher T."/>
            <person name="Medema M.H."/>
            <person name="Devos D.P."/>
            <person name="Kaster A.-K."/>
            <person name="Ovreas L."/>
            <person name="Rohde M."/>
            <person name="Galperin M.Y."/>
            <person name="Jogler C."/>
        </authorList>
    </citation>
    <scope>NUCLEOTIDE SEQUENCE [LARGE SCALE GENOMIC DNA]</scope>
    <source>
        <strain evidence="2 3">V22</strain>
    </source>
</reference>
<gene>
    <name evidence="2" type="ORF">V22_21930</name>
</gene>